<dbReference type="PANTHER" id="PTHR37834">
    <property type="entry name" value="GDSL-LIKE LIPASE/ACYLHYDROLASE DOMAIN PROTEIN (AFU_ORTHOLOGUE AFUA_2G00620)"/>
    <property type="match status" value="1"/>
</dbReference>
<dbReference type="RefSeq" id="WP_074756472.1">
    <property type="nucleotide sequence ID" value="NZ_FOGJ01000014.1"/>
</dbReference>
<dbReference type="InterPro" id="IPR040794">
    <property type="entry name" value="CE2_N"/>
</dbReference>
<reference evidence="2 3" key="1">
    <citation type="submission" date="2016-10" db="EMBL/GenBank/DDBJ databases">
        <authorList>
            <person name="de Groot N.N."/>
        </authorList>
    </citation>
    <scope>NUCLEOTIDE SEQUENCE [LARGE SCALE GENOMIC DNA]</scope>
    <source>
        <strain evidence="2 3">AR40</strain>
    </source>
</reference>
<dbReference type="PANTHER" id="PTHR37834:SF2">
    <property type="entry name" value="ESTERASE, SGNH HYDROLASE-TYPE"/>
    <property type="match status" value="1"/>
</dbReference>
<dbReference type="InterPro" id="IPR052762">
    <property type="entry name" value="PCW_deacetylase/CE"/>
</dbReference>
<dbReference type="eggNOG" id="COG2755">
    <property type="taxonomic scope" value="Bacteria"/>
</dbReference>
<dbReference type="Gene3D" id="2.60.120.260">
    <property type="entry name" value="Galactose-binding domain-like"/>
    <property type="match status" value="1"/>
</dbReference>
<keyword evidence="2" id="KW-0378">Hydrolase</keyword>
<dbReference type="InterPro" id="IPR036514">
    <property type="entry name" value="SGNH_hydro_sf"/>
</dbReference>
<organism evidence="2 3">
    <name type="scientific">Butyrivibrio fibrisolvens</name>
    <dbReference type="NCBI Taxonomy" id="831"/>
    <lineage>
        <taxon>Bacteria</taxon>
        <taxon>Bacillati</taxon>
        <taxon>Bacillota</taxon>
        <taxon>Clostridia</taxon>
        <taxon>Lachnospirales</taxon>
        <taxon>Lachnospiraceae</taxon>
        <taxon>Butyrivibrio</taxon>
    </lineage>
</organism>
<dbReference type="Pfam" id="PF17996">
    <property type="entry name" value="CE2_N"/>
    <property type="match status" value="1"/>
</dbReference>
<name>A0A1H9T7N3_BUTFI</name>
<feature type="domain" description="Carbohydrate esterase 2 N-terminal" evidence="1">
    <location>
        <begin position="13"/>
        <end position="99"/>
    </location>
</feature>
<dbReference type="Gene3D" id="3.40.50.1110">
    <property type="entry name" value="SGNH hydrolase"/>
    <property type="match status" value="1"/>
</dbReference>
<protein>
    <submittedName>
        <fullName evidence="2">GDSL-like Lipase/Acylhydrolase family protein</fullName>
    </submittedName>
</protein>
<evidence type="ECO:0000259" key="1">
    <source>
        <dbReference type="Pfam" id="PF17996"/>
    </source>
</evidence>
<accession>A0A1H9T7N3</accession>
<sequence length="356" mass="39638">MVANENWENVRILGRTPVTDTGLDLIWSGSGVEFIFRGLELGIKITGGDSIYQPWISLIMDGAWIMHMPVQEGTNKVIMLKGLDPSTSHNIRIIKETQAMPDDPDSFVVLNSLLYDGEISKTSDYKYRIEFVGDSITSGEGLIGAHDAMDWISPYFSTINHYGVKTAHNLDAEYRLISQSGWGVSCGWDNNIYSTLPLVYESDRCQRGVSDHDFNTWKADAVVINLGTNDEGAFRSPEYIDPETSAVYKKTLNDDGNYRDSDIDVIKKSVISFLKTLRKDNPDAQLVWVYGMIGYGLGQYLEEAVNEYIDETGDTKASYLALPDTEGEGFGSRQHPGAISHAKSAEIISAYLKEKI</sequence>
<dbReference type="EMBL" id="FOGJ01000014">
    <property type="protein sequence ID" value="SER93148.1"/>
    <property type="molecule type" value="Genomic_DNA"/>
</dbReference>
<evidence type="ECO:0000313" key="3">
    <source>
        <dbReference type="Proteomes" id="UP000182584"/>
    </source>
</evidence>
<proteinExistence type="predicted"/>
<gene>
    <name evidence="2" type="ORF">SAMN04487884_1149</name>
</gene>
<dbReference type="AlphaFoldDB" id="A0A1H9T7N3"/>
<dbReference type="Proteomes" id="UP000182584">
    <property type="component" value="Unassembled WGS sequence"/>
</dbReference>
<dbReference type="GO" id="GO:0016787">
    <property type="term" value="F:hydrolase activity"/>
    <property type="evidence" value="ECO:0007669"/>
    <property type="project" value="UniProtKB-KW"/>
</dbReference>
<dbReference type="SUPFAM" id="SSF52266">
    <property type="entry name" value="SGNH hydrolase"/>
    <property type="match status" value="1"/>
</dbReference>
<dbReference type="OrthoDB" id="9801375at2"/>
<evidence type="ECO:0000313" key="2">
    <source>
        <dbReference type="EMBL" id="SER93148.1"/>
    </source>
</evidence>